<dbReference type="EMBL" id="JBHSMQ010000006">
    <property type="protein sequence ID" value="MFC5456417.1"/>
    <property type="molecule type" value="Genomic_DNA"/>
</dbReference>
<keyword evidence="1" id="KW-0472">Membrane</keyword>
<gene>
    <name evidence="3" type="ORF">ACFQDI_16255</name>
</gene>
<dbReference type="Proteomes" id="UP001596052">
    <property type="component" value="Unassembled WGS sequence"/>
</dbReference>
<keyword evidence="1" id="KW-1133">Transmembrane helix</keyword>
<keyword evidence="1" id="KW-0812">Transmembrane</keyword>
<dbReference type="RefSeq" id="WP_377168635.1">
    <property type="nucleotide sequence ID" value="NZ_JBHSMQ010000006.1"/>
</dbReference>
<feature type="transmembrane region" description="Helical" evidence="1">
    <location>
        <begin position="104"/>
        <end position="124"/>
    </location>
</feature>
<comment type="caution">
    <text evidence="3">The sequence shown here is derived from an EMBL/GenBank/DDBJ whole genome shotgun (WGS) entry which is preliminary data.</text>
</comment>
<organism evidence="3 4">
    <name type="scientific">Prosthecobacter fluviatilis</name>
    <dbReference type="NCBI Taxonomy" id="445931"/>
    <lineage>
        <taxon>Bacteria</taxon>
        <taxon>Pseudomonadati</taxon>
        <taxon>Verrucomicrobiota</taxon>
        <taxon>Verrucomicrobiia</taxon>
        <taxon>Verrucomicrobiales</taxon>
        <taxon>Verrucomicrobiaceae</taxon>
        <taxon>Prosthecobacter</taxon>
    </lineage>
</organism>
<name>A0ABW0KU20_9BACT</name>
<evidence type="ECO:0000259" key="2">
    <source>
        <dbReference type="Pfam" id="PF04892"/>
    </source>
</evidence>
<evidence type="ECO:0000256" key="1">
    <source>
        <dbReference type="SAM" id="Phobius"/>
    </source>
</evidence>
<keyword evidence="4" id="KW-1185">Reference proteome</keyword>
<accession>A0ABW0KU20</accession>
<dbReference type="InterPro" id="IPR006976">
    <property type="entry name" value="VanZ-like"/>
</dbReference>
<feature type="transmembrane region" description="Helical" evidence="1">
    <location>
        <begin position="12"/>
        <end position="28"/>
    </location>
</feature>
<feature type="transmembrane region" description="Helical" evidence="1">
    <location>
        <begin position="72"/>
        <end position="92"/>
    </location>
</feature>
<dbReference type="NCBIfam" id="NF037970">
    <property type="entry name" value="vanZ_1"/>
    <property type="match status" value="1"/>
</dbReference>
<protein>
    <submittedName>
        <fullName evidence="3">VanZ family protein</fullName>
    </submittedName>
</protein>
<reference evidence="4" key="1">
    <citation type="journal article" date="2019" name="Int. J. Syst. Evol. Microbiol.">
        <title>The Global Catalogue of Microorganisms (GCM) 10K type strain sequencing project: providing services to taxonomists for standard genome sequencing and annotation.</title>
        <authorList>
            <consortium name="The Broad Institute Genomics Platform"/>
            <consortium name="The Broad Institute Genome Sequencing Center for Infectious Disease"/>
            <person name="Wu L."/>
            <person name="Ma J."/>
        </authorList>
    </citation>
    <scope>NUCLEOTIDE SEQUENCE [LARGE SCALE GENOMIC DNA]</scope>
    <source>
        <strain evidence="4">CGMCC 4.1469</strain>
    </source>
</reference>
<sequence length="138" mass="15021">MQLPRFFSSPWLWRVLVLLWFGTLYWLSSQSHLPSPAKFEGVDKLEHAVFFSAGGMCFVLSLRLAGRAGATAMAILASVLFCGAIGGFDEWHQTYTPGRSGGDVWDWTADVFGGFIGACIAMCVQKWAGLGRPAVTQG</sequence>
<proteinExistence type="predicted"/>
<feature type="domain" description="VanZ-like" evidence="2">
    <location>
        <begin position="48"/>
        <end position="123"/>
    </location>
</feature>
<dbReference type="Pfam" id="PF04892">
    <property type="entry name" value="VanZ"/>
    <property type="match status" value="1"/>
</dbReference>
<evidence type="ECO:0000313" key="3">
    <source>
        <dbReference type="EMBL" id="MFC5456417.1"/>
    </source>
</evidence>
<evidence type="ECO:0000313" key="4">
    <source>
        <dbReference type="Proteomes" id="UP001596052"/>
    </source>
</evidence>